<proteinExistence type="predicted"/>
<evidence type="ECO:0000313" key="2">
    <source>
        <dbReference type="Proteomes" id="UP000235145"/>
    </source>
</evidence>
<organism evidence="1 2">
    <name type="scientific">Lactuca sativa</name>
    <name type="common">Garden lettuce</name>
    <dbReference type="NCBI Taxonomy" id="4236"/>
    <lineage>
        <taxon>Eukaryota</taxon>
        <taxon>Viridiplantae</taxon>
        <taxon>Streptophyta</taxon>
        <taxon>Embryophyta</taxon>
        <taxon>Tracheophyta</taxon>
        <taxon>Spermatophyta</taxon>
        <taxon>Magnoliopsida</taxon>
        <taxon>eudicotyledons</taxon>
        <taxon>Gunneridae</taxon>
        <taxon>Pentapetalae</taxon>
        <taxon>asterids</taxon>
        <taxon>campanulids</taxon>
        <taxon>Asterales</taxon>
        <taxon>Asteraceae</taxon>
        <taxon>Cichorioideae</taxon>
        <taxon>Cichorieae</taxon>
        <taxon>Lactucinae</taxon>
        <taxon>Lactuca</taxon>
    </lineage>
</organism>
<accession>A0A9R1XVS4</accession>
<protein>
    <recommendedName>
        <fullName evidence="3">Zinc finger GRF-type domain-containing protein</fullName>
    </recommendedName>
</protein>
<evidence type="ECO:0000313" key="1">
    <source>
        <dbReference type="EMBL" id="KAJ0227754.1"/>
    </source>
</evidence>
<keyword evidence="2" id="KW-1185">Reference proteome</keyword>
<reference evidence="1 2" key="1">
    <citation type="journal article" date="2017" name="Nat. Commun.">
        <title>Genome assembly with in vitro proximity ligation data and whole-genome triplication in lettuce.</title>
        <authorList>
            <person name="Reyes-Chin-Wo S."/>
            <person name="Wang Z."/>
            <person name="Yang X."/>
            <person name="Kozik A."/>
            <person name="Arikit S."/>
            <person name="Song C."/>
            <person name="Xia L."/>
            <person name="Froenicke L."/>
            <person name="Lavelle D.O."/>
            <person name="Truco M.J."/>
            <person name="Xia R."/>
            <person name="Zhu S."/>
            <person name="Xu C."/>
            <person name="Xu H."/>
            <person name="Xu X."/>
            <person name="Cox K."/>
            <person name="Korf I."/>
            <person name="Meyers B.C."/>
            <person name="Michelmore R.W."/>
        </authorList>
    </citation>
    <scope>NUCLEOTIDE SEQUENCE [LARGE SCALE GENOMIC DNA]</scope>
    <source>
        <strain evidence="2">cv. Salinas</strain>
        <tissue evidence="1">Seedlings</tissue>
    </source>
</reference>
<name>A0A9R1XVS4_LACSA</name>
<comment type="caution">
    <text evidence="1">The sequence shown here is derived from an EMBL/GenBank/DDBJ whole genome shotgun (WGS) entry which is preliminary data.</text>
</comment>
<dbReference type="Proteomes" id="UP000235145">
    <property type="component" value="Unassembled WGS sequence"/>
</dbReference>
<gene>
    <name evidence="1" type="ORF">LSAT_V11C100003240</name>
</gene>
<sequence length="193" mass="22340">MGNPPIQIGNFRESNELKTYGCDKLVKERTSWKYYNLGRRFWNCRNSLVESKEDLVELVSLMKKVVDLEFLVSKEKSVVDKLEKKVTKEKEIMMMLNNKLDASMQQNCMCESSGCDHSIDCCTLLPIWMEGFLEEEIKDRGIALDLCSRKSYTIMERLKGGVNMESTWNKRGCFQLAPLTCRMPDESNYALTC</sequence>
<dbReference type="EMBL" id="NBSK02000001">
    <property type="protein sequence ID" value="KAJ0227754.1"/>
    <property type="molecule type" value="Genomic_DNA"/>
</dbReference>
<dbReference type="AlphaFoldDB" id="A0A9R1XVS4"/>
<evidence type="ECO:0008006" key="3">
    <source>
        <dbReference type="Google" id="ProtNLM"/>
    </source>
</evidence>